<evidence type="ECO:0000313" key="2">
    <source>
        <dbReference type="Proteomes" id="UP001597214"/>
    </source>
</evidence>
<dbReference type="Proteomes" id="UP001597214">
    <property type="component" value="Unassembled WGS sequence"/>
</dbReference>
<dbReference type="EMBL" id="JBHUEM010000001">
    <property type="protein sequence ID" value="MFD1735010.1"/>
    <property type="molecule type" value="Genomic_DNA"/>
</dbReference>
<evidence type="ECO:0000313" key="1">
    <source>
        <dbReference type="EMBL" id="MFD1735010.1"/>
    </source>
</evidence>
<sequence length="281" mass="30649">MSNIVEGNNSLELIVSNAMKLPGVKVDRNEFLAKTLANRIGPHELSNVLELGPIEAGIDPEKINRIAKSLIERRTLQSSGASFAAGLPGGVAMAATIPADTLQFFGVALRLAQELAYLYGYKDMWEDDELDLERVRGELILFLGVMFGVGGSASALKVLSSRISQQVLKKLPQKALTKTFYYPIIKKIAAMIGVKITKETFAKGVAKVVPVLGGAVSGGLTYASMKKMGNRLRLSLHESVNYTMSDLENDINVIKKEMPDIIDAEFTELEEEIIDSQSQMN</sequence>
<proteinExistence type="predicted"/>
<organism evidence="1 2">
    <name type="scientific">Bacillus salitolerans</name>
    <dbReference type="NCBI Taxonomy" id="1437434"/>
    <lineage>
        <taxon>Bacteria</taxon>
        <taxon>Bacillati</taxon>
        <taxon>Bacillota</taxon>
        <taxon>Bacilli</taxon>
        <taxon>Bacillales</taxon>
        <taxon>Bacillaceae</taxon>
        <taxon>Bacillus</taxon>
    </lineage>
</organism>
<keyword evidence="2" id="KW-1185">Reference proteome</keyword>
<gene>
    <name evidence="1" type="ORF">ACFSCX_00390</name>
</gene>
<accession>A0ABW4LLW1</accession>
<comment type="caution">
    <text evidence="1">The sequence shown here is derived from an EMBL/GenBank/DDBJ whole genome shotgun (WGS) entry which is preliminary data.</text>
</comment>
<name>A0ABW4LLW1_9BACI</name>
<protein>
    <submittedName>
        <fullName evidence="1">Bacteriochlorophyll 4-vinyl reductase</fullName>
    </submittedName>
</protein>
<reference evidence="2" key="1">
    <citation type="journal article" date="2019" name="Int. J. Syst. Evol. Microbiol.">
        <title>The Global Catalogue of Microorganisms (GCM) 10K type strain sequencing project: providing services to taxonomists for standard genome sequencing and annotation.</title>
        <authorList>
            <consortium name="The Broad Institute Genomics Platform"/>
            <consortium name="The Broad Institute Genome Sequencing Center for Infectious Disease"/>
            <person name="Wu L."/>
            <person name="Ma J."/>
        </authorList>
    </citation>
    <scope>NUCLEOTIDE SEQUENCE [LARGE SCALE GENOMIC DNA]</scope>
    <source>
        <strain evidence="2">CCUG 49339</strain>
    </source>
</reference>
<dbReference type="RefSeq" id="WP_377926093.1">
    <property type="nucleotide sequence ID" value="NZ_JBHUEM010000001.1"/>
</dbReference>